<name>A0A0F6TBT8_9CORY</name>
<protein>
    <submittedName>
        <fullName evidence="1">Uncharacterized protein</fullName>
    </submittedName>
</protein>
<dbReference type="KEGG" id="ccj:UL81_07220"/>
<dbReference type="PATRIC" id="fig|161896.4.peg.1411"/>
<dbReference type="EMBL" id="CP011311">
    <property type="protein sequence ID" value="AKE39399.1"/>
    <property type="molecule type" value="Genomic_DNA"/>
</dbReference>
<dbReference type="Pfam" id="PF06197">
    <property type="entry name" value="DUF998"/>
    <property type="match status" value="1"/>
</dbReference>
<proteinExistence type="predicted"/>
<organism evidence="1 2">
    <name type="scientific">Corynebacterium camporealensis</name>
    <dbReference type="NCBI Taxonomy" id="161896"/>
    <lineage>
        <taxon>Bacteria</taxon>
        <taxon>Bacillati</taxon>
        <taxon>Actinomycetota</taxon>
        <taxon>Actinomycetes</taxon>
        <taxon>Mycobacteriales</taxon>
        <taxon>Corynebacteriaceae</taxon>
        <taxon>Corynebacterium</taxon>
    </lineage>
</organism>
<accession>A0A0F6TBT8</accession>
<sequence length="249" mass="26379">MTQRKTAGFLFICSALLAFIGQAIAIAQWDGMYQLSANLTSDLGVTECVLSDDQFISRYICSPGHLWFNVGLGASAVILAVAGALLIAAQRYNQARGGMRTGAIAIVQAISMGVAAAVPANVQSTVHGGAVIVSMVLGLALMASAALASRDVLTNDNQRPMLNSAARGLTWVLMVIVAIGFVAFLFMTDRPGLWERMSSDVQTVWTLLLGVSLLNTKGNRKPDPKRAQAELDKRNAVIAAAKAQQESND</sequence>
<dbReference type="Proteomes" id="UP000033566">
    <property type="component" value="Chromosome"/>
</dbReference>
<dbReference type="InterPro" id="IPR009339">
    <property type="entry name" value="DUF998"/>
</dbReference>
<dbReference type="OrthoDB" id="2294590at2"/>
<dbReference type="RefSeq" id="WP_035105012.1">
    <property type="nucleotide sequence ID" value="NZ_CP011311.1"/>
</dbReference>
<keyword evidence="2" id="KW-1185">Reference proteome</keyword>
<evidence type="ECO:0000313" key="2">
    <source>
        <dbReference type="Proteomes" id="UP000033566"/>
    </source>
</evidence>
<dbReference type="AlphaFoldDB" id="A0A0F6TBT8"/>
<gene>
    <name evidence="1" type="ORF">UL81_07220</name>
</gene>
<dbReference type="HOGENOM" id="CLU_079581_0_0_11"/>
<evidence type="ECO:0000313" key="1">
    <source>
        <dbReference type="EMBL" id="AKE39399.1"/>
    </source>
</evidence>
<reference evidence="1 2" key="1">
    <citation type="journal article" date="2015" name="Genome Announc.">
        <title>Complete Genome Sequence of Corynebacterium camporealensis DSM 44610, Isolated from the Milk of a Manchega Sheep with Subclinical Mastitis.</title>
        <authorList>
            <person name="Ruckert C."/>
            <person name="Albersmeier A."/>
            <person name="Winkler A."/>
            <person name="Tauch A."/>
        </authorList>
    </citation>
    <scope>NUCLEOTIDE SEQUENCE [LARGE SCALE GENOMIC DNA]</scope>
    <source>
        <strain evidence="1 2">DSM 44610</strain>
    </source>
</reference>